<dbReference type="SUPFAM" id="SSF53335">
    <property type="entry name" value="S-adenosyl-L-methionine-dependent methyltransferases"/>
    <property type="match status" value="1"/>
</dbReference>
<proteinExistence type="inferred from homology"/>
<dbReference type="InterPro" id="IPR001525">
    <property type="entry name" value="C5_MeTfrase"/>
</dbReference>
<evidence type="ECO:0000313" key="9">
    <source>
        <dbReference type="Proteomes" id="UP001198806"/>
    </source>
</evidence>
<evidence type="ECO:0000256" key="4">
    <source>
        <dbReference type="ARBA" id="ARBA00022691"/>
    </source>
</evidence>
<organism evidence="8 9">
    <name type="scientific">Parabacteroides distasonis</name>
    <dbReference type="NCBI Taxonomy" id="823"/>
    <lineage>
        <taxon>Bacteria</taxon>
        <taxon>Pseudomonadati</taxon>
        <taxon>Bacteroidota</taxon>
        <taxon>Bacteroidia</taxon>
        <taxon>Bacteroidales</taxon>
        <taxon>Tannerellaceae</taxon>
        <taxon>Parabacteroides</taxon>
    </lineage>
</organism>
<keyword evidence="5" id="KW-0680">Restriction system</keyword>
<sequence length="663" mass="75062">MNHTEALFKTIILLHHLAELHKKDNVDLYYIDLFCGAGGTSTGVEQANIGSSSIAKVIACVNHDKNAIASHMANHPYALHFTEDMRTLDLAPIVNLIKKIKFRNPNARFVLWASLECTNFSKAKGGQARDPDSRTLADHLFRYIEEINPDLIQIENVEEFMCWGDLDENGKPISKDKGRLYLRWIERVQYGYLPCRGYQQERHDELFDTFRRGNLLDKVYDFDHRILNAADFGAYTSRKRFFGQFAKKDMPIVWPEPTHCKDGEQTLFGHLQKWKPVKDVLDLEDEGTSIFTRKKPLSPKTFERVYAGLVRFVGGGKDAFLSRYNTVRPKDTCKSLDEPCGVLTTNNRFAKVGCRFLSKYYSGHPDSKNIPITGPAHTIKCKDNHSLVSTRFLCSYNFKDAGKDIHAPCPTLLTKDRLSLVTPFIMNYYSGGGQHSDINHPAPAILANPKQRLVSCQFMDQQFGQSKPVGTDRPLGAITANPKYNLVSCRPWVMNTDFNNVGSGVNEPAPVITANRKWHYLMNPQFASSGSSIDNPCFTLIARMDKRPPHLVSPKTVSNLDAVPDFVKMDDAGNIYIEIYETDIPIIVKIKEFMAMYQIVDIMMRMLKIPELKRIMGFPENYKLIGTQAEQKKYIGNAVEVGMAKALCEALARKLIELKSLVA</sequence>
<gene>
    <name evidence="8" type="ORF">LI194_00555</name>
</gene>
<feature type="active site" evidence="7">
    <location>
        <position position="117"/>
    </location>
</feature>
<reference evidence="8" key="1">
    <citation type="submission" date="2021-10" db="EMBL/GenBank/DDBJ databases">
        <title>Collection of gut derived symbiotic bacterial strains cultured from healthy donors.</title>
        <authorList>
            <person name="Lin H."/>
            <person name="Littmann E."/>
            <person name="Kohout C."/>
            <person name="Pamer E.G."/>
        </authorList>
    </citation>
    <scope>NUCLEOTIDE SEQUENCE</scope>
    <source>
        <strain evidence="8">DFI.2.94</strain>
    </source>
</reference>
<comment type="caution">
    <text evidence="8">The sequence shown here is derived from an EMBL/GenBank/DDBJ whole genome shotgun (WGS) entry which is preliminary data.</text>
</comment>
<evidence type="ECO:0000256" key="7">
    <source>
        <dbReference type="PROSITE-ProRule" id="PRU01016"/>
    </source>
</evidence>
<evidence type="ECO:0000256" key="2">
    <source>
        <dbReference type="ARBA" id="ARBA00022603"/>
    </source>
</evidence>
<protein>
    <recommendedName>
        <fullName evidence="1">DNA (cytosine-5-)-methyltransferase</fullName>
        <ecNumber evidence="1">2.1.1.37</ecNumber>
    </recommendedName>
</protein>
<dbReference type="GO" id="GO:0009307">
    <property type="term" value="P:DNA restriction-modification system"/>
    <property type="evidence" value="ECO:0007669"/>
    <property type="project" value="UniProtKB-KW"/>
</dbReference>
<comment type="catalytic activity">
    <reaction evidence="6">
        <text>a 2'-deoxycytidine in DNA + S-adenosyl-L-methionine = a 5-methyl-2'-deoxycytidine in DNA + S-adenosyl-L-homocysteine + H(+)</text>
        <dbReference type="Rhea" id="RHEA:13681"/>
        <dbReference type="Rhea" id="RHEA-COMP:11369"/>
        <dbReference type="Rhea" id="RHEA-COMP:11370"/>
        <dbReference type="ChEBI" id="CHEBI:15378"/>
        <dbReference type="ChEBI" id="CHEBI:57856"/>
        <dbReference type="ChEBI" id="CHEBI:59789"/>
        <dbReference type="ChEBI" id="CHEBI:85452"/>
        <dbReference type="ChEBI" id="CHEBI:85454"/>
        <dbReference type="EC" id="2.1.1.37"/>
    </reaction>
</comment>
<dbReference type="Gene3D" id="3.90.120.10">
    <property type="entry name" value="DNA Methylase, subunit A, domain 2"/>
    <property type="match status" value="1"/>
</dbReference>
<dbReference type="PROSITE" id="PS00095">
    <property type="entry name" value="C5_MTASE_2"/>
    <property type="match status" value="1"/>
</dbReference>
<dbReference type="PROSITE" id="PS51679">
    <property type="entry name" value="SAM_MT_C5"/>
    <property type="match status" value="1"/>
</dbReference>
<dbReference type="EMBL" id="JAJCNI010000001">
    <property type="protein sequence ID" value="MCB6516288.1"/>
    <property type="molecule type" value="Genomic_DNA"/>
</dbReference>
<dbReference type="Pfam" id="PF00145">
    <property type="entry name" value="DNA_methylase"/>
    <property type="match status" value="2"/>
</dbReference>
<evidence type="ECO:0000256" key="3">
    <source>
        <dbReference type="ARBA" id="ARBA00022679"/>
    </source>
</evidence>
<dbReference type="GO" id="GO:0032259">
    <property type="term" value="P:methylation"/>
    <property type="evidence" value="ECO:0007669"/>
    <property type="project" value="UniProtKB-KW"/>
</dbReference>
<dbReference type="PANTHER" id="PTHR10629:SF52">
    <property type="entry name" value="DNA (CYTOSINE-5)-METHYLTRANSFERASE 1"/>
    <property type="match status" value="1"/>
</dbReference>
<comment type="similarity">
    <text evidence="7">Belongs to the class I-like SAM-binding methyltransferase superfamily. C5-methyltransferase family.</text>
</comment>
<name>A0AAP2VI99_PARDI</name>
<dbReference type="GO" id="GO:0003677">
    <property type="term" value="F:DNA binding"/>
    <property type="evidence" value="ECO:0007669"/>
    <property type="project" value="TreeGrafter"/>
</dbReference>
<dbReference type="GO" id="GO:0003886">
    <property type="term" value="F:DNA (cytosine-5-)-methyltransferase activity"/>
    <property type="evidence" value="ECO:0007669"/>
    <property type="project" value="UniProtKB-EC"/>
</dbReference>
<dbReference type="InterPro" id="IPR050390">
    <property type="entry name" value="C5-Methyltransferase"/>
</dbReference>
<dbReference type="AlphaFoldDB" id="A0AAP2VI99"/>
<keyword evidence="4 7" id="KW-0949">S-adenosyl-L-methionine</keyword>
<accession>A0AAP2VI99</accession>
<dbReference type="InterPro" id="IPR029063">
    <property type="entry name" value="SAM-dependent_MTases_sf"/>
</dbReference>
<dbReference type="Gene3D" id="3.40.50.150">
    <property type="entry name" value="Vaccinia Virus protein VP39"/>
    <property type="match status" value="2"/>
</dbReference>
<dbReference type="EC" id="2.1.1.37" evidence="1"/>
<keyword evidence="3 7" id="KW-0808">Transferase</keyword>
<evidence type="ECO:0000256" key="1">
    <source>
        <dbReference type="ARBA" id="ARBA00011975"/>
    </source>
</evidence>
<evidence type="ECO:0000313" key="8">
    <source>
        <dbReference type="EMBL" id="MCB6516288.1"/>
    </source>
</evidence>
<keyword evidence="2 7" id="KW-0489">Methyltransferase</keyword>
<dbReference type="GO" id="GO:0044027">
    <property type="term" value="P:negative regulation of gene expression via chromosomal CpG island methylation"/>
    <property type="evidence" value="ECO:0007669"/>
    <property type="project" value="TreeGrafter"/>
</dbReference>
<dbReference type="InterPro" id="IPR031303">
    <property type="entry name" value="C5_meth_CS"/>
</dbReference>
<dbReference type="PANTHER" id="PTHR10629">
    <property type="entry name" value="CYTOSINE-SPECIFIC METHYLTRANSFERASE"/>
    <property type="match status" value="1"/>
</dbReference>
<evidence type="ECO:0000256" key="6">
    <source>
        <dbReference type="ARBA" id="ARBA00047422"/>
    </source>
</evidence>
<dbReference type="Proteomes" id="UP001198806">
    <property type="component" value="Unassembled WGS sequence"/>
</dbReference>
<dbReference type="RefSeq" id="WP_134915252.1">
    <property type="nucleotide sequence ID" value="NZ_JAHOOC010000004.1"/>
</dbReference>
<evidence type="ECO:0000256" key="5">
    <source>
        <dbReference type="ARBA" id="ARBA00022747"/>
    </source>
</evidence>